<dbReference type="Pfam" id="PF03713">
    <property type="entry name" value="DUF305"/>
    <property type="match status" value="1"/>
</dbReference>
<dbReference type="InterPro" id="IPR005183">
    <property type="entry name" value="DUF305_CopM-like"/>
</dbReference>
<name>A0ABQ6FU82_9CHLR</name>
<keyword evidence="3" id="KW-1185">Reference proteome</keyword>
<accession>A0ABQ6FU82</accession>
<dbReference type="InterPro" id="IPR012347">
    <property type="entry name" value="Ferritin-like"/>
</dbReference>
<gene>
    <name evidence="2" type="ORF">KDH_36590</name>
</gene>
<proteinExistence type="predicted"/>
<organism evidence="2 3">
    <name type="scientific">Dictyobacter halimunensis</name>
    <dbReference type="NCBI Taxonomy" id="3026934"/>
    <lineage>
        <taxon>Bacteria</taxon>
        <taxon>Bacillati</taxon>
        <taxon>Chloroflexota</taxon>
        <taxon>Ktedonobacteria</taxon>
        <taxon>Ktedonobacterales</taxon>
        <taxon>Dictyobacteraceae</taxon>
        <taxon>Dictyobacter</taxon>
    </lineage>
</organism>
<comment type="caution">
    <text evidence="2">The sequence shown here is derived from an EMBL/GenBank/DDBJ whole genome shotgun (WGS) entry which is preliminary data.</text>
</comment>
<evidence type="ECO:0000259" key="1">
    <source>
        <dbReference type="Pfam" id="PF03713"/>
    </source>
</evidence>
<dbReference type="Proteomes" id="UP001344906">
    <property type="component" value="Unassembled WGS sequence"/>
</dbReference>
<dbReference type="PANTHER" id="PTHR36933:SF1">
    <property type="entry name" value="SLL0788 PROTEIN"/>
    <property type="match status" value="1"/>
</dbReference>
<reference evidence="2 3" key="1">
    <citation type="submission" date="2023-02" db="EMBL/GenBank/DDBJ databases">
        <title>Dictyobacter halimunensis sp. nov., a new member of the class Ktedonobacteria from forest soil in a geothermal area.</title>
        <authorList>
            <person name="Rachmania M.K."/>
            <person name="Ningsih F."/>
            <person name="Sakai Y."/>
            <person name="Yabe S."/>
            <person name="Yokota A."/>
            <person name="Sjamsuridzal W."/>
        </authorList>
    </citation>
    <scope>NUCLEOTIDE SEQUENCE [LARGE SCALE GENOMIC DNA]</scope>
    <source>
        <strain evidence="2 3">S3.2.2.5</strain>
    </source>
</reference>
<dbReference type="EMBL" id="BSRI01000002">
    <property type="protein sequence ID" value="GLV56820.1"/>
    <property type="molecule type" value="Genomic_DNA"/>
</dbReference>
<evidence type="ECO:0000313" key="2">
    <source>
        <dbReference type="EMBL" id="GLV56820.1"/>
    </source>
</evidence>
<sequence>MTDSLKGLSGKAFEVKFMQEMIVHHQAAVDMARLVPTHTRRPELNTLATNIITAQTKEIGQMTTWLGRWYKEKPLTDTMSVPGMMDMMSGMDKLKAAKGADFDKQFNALMIQHHQQGVNMANLIPSRTQRPELTRLGQDIVRTQSAEIQEMNNWQQAWFKVY</sequence>
<dbReference type="Gene3D" id="1.20.1260.10">
    <property type="match status" value="1"/>
</dbReference>
<protein>
    <recommendedName>
        <fullName evidence="1">DUF305 domain-containing protein</fullName>
    </recommendedName>
</protein>
<evidence type="ECO:0000313" key="3">
    <source>
        <dbReference type="Proteomes" id="UP001344906"/>
    </source>
</evidence>
<feature type="domain" description="DUF305" evidence="1">
    <location>
        <begin position="14"/>
        <end position="154"/>
    </location>
</feature>
<dbReference type="PANTHER" id="PTHR36933">
    <property type="entry name" value="SLL0788 PROTEIN"/>
    <property type="match status" value="1"/>
</dbReference>